<dbReference type="AlphaFoldDB" id="A0A2G6K9G1"/>
<feature type="domain" description="POTRA" evidence="10">
    <location>
        <begin position="38"/>
        <end position="106"/>
    </location>
</feature>
<dbReference type="Gene3D" id="3.10.20.310">
    <property type="entry name" value="membrane protein fhac"/>
    <property type="match status" value="1"/>
</dbReference>
<dbReference type="InterPro" id="IPR013685">
    <property type="entry name" value="POTRA_FtsQ_type"/>
</dbReference>
<keyword evidence="2" id="KW-1003">Cell membrane</keyword>
<keyword evidence="5 9" id="KW-0812">Transmembrane</keyword>
<evidence type="ECO:0000313" key="12">
    <source>
        <dbReference type="Proteomes" id="UP000230821"/>
    </source>
</evidence>
<keyword evidence="6 9" id="KW-1133">Transmembrane helix</keyword>
<comment type="caution">
    <text evidence="11">The sequence shown here is derived from an EMBL/GenBank/DDBJ whole genome shotgun (WGS) entry which is preliminary data.</text>
</comment>
<evidence type="ECO:0000256" key="2">
    <source>
        <dbReference type="ARBA" id="ARBA00022475"/>
    </source>
</evidence>
<dbReference type="EMBL" id="PDSK01000135">
    <property type="protein sequence ID" value="PIE31622.1"/>
    <property type="molecule type" value="Genomic_DNA"/>
</dbReference>
<keyword evidence="3" id="KW-0997">Cell inner membrane</keyword>
<dbReference type="PANTHER" id="PTHR35851:SF1">
    <property type="entry name" value="CELL DIVISION PROTEIN FTSQ"/>
    <property type="match status" value="1"/>
</dbReference>
<dbReference type="GO" id="GO:0090529">
    <property type="term" value="P:cell septum assembly"/>
    <property type="evidence" value="ECO:0007669"/>
    <property type="project" value="InterPro"/>
</dbReference>
<proteinExistence type="predicted"/>
<evidence type="ECO:0000256" key="8">
    <source>
        <dbReference type="ARBA" id="ARBA00023306"/>
    </source>
</evidence>
<dbReference type="Pfam" id="PF08478">
    <property type="entry name" value="POTRA_1"/>
    <property type="match status" value="1"/>
</dbReference>
<protein>
    <recommendedName>
        <fullName evidence="10">POTRA domain-containing protein</fullName>
    </recommendedName>
</protein>
<keyword evidence="7 9" id="KW-0472">Membrane</keyword>
<evidence type="ECO:0000256" key="4">
    <source>
        <dbReference type="ARBA" id="ARBA00022618"/>
    </source>
</evidence>
<reference evidence="11 12" key="1">
    <citation type="submission" date="2017-10" db="EMBL/GenBank/DDBJ databases">
        <title>Novel microbial diversity and functional potential in the marine mammal oral microbiome.</title>
        <authorList>
            <person name="Dudek N.K."/>
            <person name="Sun C.L."/>
            <person name="Burstein D."/>
            <person name="Kantor R.S."/>
            <person name="Aliaga Goltsman D.S."/>
            <person name="Bik E.M."/>
            <person name="Thomas B.C."/>
            <person name="Banfield J.F."/>
            <person name="Relman D.A."/>
        </authorList>
    </citation>
    <scope>NUCLEOTIDE SEQUENCE [LARGE SCALE GENOMIC DNA]</scope>
    <source>
        <strain evidence="11">DOLJORAL78_47_16</strain>
    </source>
</reference>
<sequence length="245" mass="27539">MHKRVEAMVKTVVPVISIIVVLAVVGGVAWYMQDSSMFEVATLGIRGHSKITPQAIAEHLNIPPHTNIFRVRLDDIQQKLESMTWVKNADVFRNFPNKLSIHLTERTPFALIKRDELRLIDQDGVVLGSLASGSVIRLPIITGTFIEEADLENGSPQLQHALYAINGLIQTSHPLLQHIRKIRIEGLENVTIFSADSPLEIRLSLLDYQQSLQRLSSIYSELQPNTLAAIDLRFEKRVIVTPKNI</sequence>
<evidence type="ECO:0000256" key="9">
    <source>
        <dbReference type="SAM" id="Phobius"/>
    </source>
</evidence>
<dbReference type="Pfam" id="PF03799">
    <property type="entry name" value="FtsQ_DivIB_C"/>
    <property type="match status" value="1"/>
</dbReference>
<organism evidence="11 12">
    <name type="scientific">candidate division KSB3 bacterium</name>
    <dbReference type="NCBI Taxonomy" id="2044937"/>
    <lineage>
        <taxon>Bacteria</taxon>
        <taxon>candidate division KSB3</taxon>
    </lineage>
</organism>
<keyword evidence="4" id="KW-0132">Cell division</keyword>
<evidence type="ECO:0000256" key="5">
    <source>
        <dbReference type="ARBA" id="ARBA00022692"/>
    </source>
</evidence>
<evidence type="ECO:0000256" key="7">
    <source>
        <dbReference type="ARBA" id="ARBA00023136"/>
    </source>
</evidence>
<comment type="subcellular location">
    <subcellularLocation>
        <location evidence="1">Membrane</location>
    </subcellularLocation>
</comment>
<evidence type="ECO:0000256" key="6">
    <source>
        <dbReference type="ARBA" id="ARBA00022989"/>
    </source>
</evidence>
<gene>
    <name evidence="11" type="ORF">CSA56_17760</name>
</gene>
<dbReference type="Proteomes" id="UP000230821">
    <property type="component" value="Unassembled WGS sequence"/>
</dbReference>
<dbReference type="InterPro" id="IPR034746">
    <property type="entry name" value="POTRA"/>
</dbReference>
<dbReference type="PROSITE" id="PS51779">
    <property type="entry name" value="POTRA"/>
    <property type="match status" value="1"/>
</dbReference>
<dbReference type="GO" id="GO:0016020">
    <property type="term" value="C:membrane"/>
    <property type="evidence" value="ECO:0007669"/>
    <property type="project" value="UniProtKB-SubCell"/>
</dbReference>
<dbReference type="PANTHER" id="PTHR35851">
    <property type="entry name" value="CELL DIVISION PROTEIN FTSQ"/>
    <property type="match status" value="1"/>
</dbReference>
<feature type="transmembrane region" description="Helical" evidence="9">
    <location>
        <begin position="12"/>
        <end position="32"/>
    </location>
</feature>
<keyword evidence="8" id="KW-0131">Cell cycle</keyword>
<accession>A0A2G6K9G1</accession>
<evidence type="ECO:0000259" key="10">
    <source>
        <dbReference type="PROSITE" id="PS51779"/>
    </source>
</evidence>
<name>A0A2G6K9G1_9BACT</name>
<evidence type="ECO:0000256" key="1">
    <source>
        <dbReference type="ARBA" id="ARBA00004370"/>
    </source>
</evidence>
<evidence type="ECO:0000256" key="3">
    <source>
        <dbReference type="ARBA" id="ARBA00022519"/>
    </source>
</evidence>
<evidence type="ECO:0000313" key="11">
    <source>
        <dbReference type="EMBL" id="PIE31622.1"/>
    </source>
</evidence>
<dbReference type="InterPro" id="IPR026579">
    <property type="entry name" value="FtsQ"/>
</dbReference>
<dbReference type="InterPro" id="IPR005548">
    <property type="entry name" value="Cell_div_FtsQ/DivIB_C"/>
</dbReference>